<dbReference type="InterPro" id="IPR007492">
    <property type="entry name" value="LytTR_DNA-bd_dom"/>
</dbReference>
<gene>
    <name evidence="2" type="ORF">TEMA_13870</name>
</gene>
<dbReference type="Proteomes" id="UP001235030">
    <property type="component" value="Chromosome"/>
</dbReference>
<dbReference type="RefSeq" id="WP_272491540.1">
    <property type="nucleotide sequence ID" value="NZ_CP101637.1"/>
</dbReference>
<dbReference type="SMART" id="SM00850">
    <property type="entry name" value="LytTR"/>
    <property type="match status" value="1"/>
</dbReference>
<dbReference type="PANTHER" id="PTHR37299">
    <property type="entry name" value="TRANSCRIPTIONAL REGULATOR-RELATED"/>
    <property type="match status" value="1"/>
</dbReference>
<protein>
    <recommendedName>
        <fullName evidence="1">HTH LytTR-type domain-containing protein</fullName>
    </recommendedName>
</protein>
<feature type="domain" description="HTH LytTR-type" evidence="1">
    <location>
        <begin position="1"/>
        <end position="74"/>
    </location>
</feature>
<proteinExistence type="predicted"/>
<sequence length="81" mass="9842">MLIHTINKDFYVRYSLEITEMDLNLDKFVRCHKSFLVNLTYVENIKSNTAILESREEIPVSRYRYKEVKEKFLRFMGEEIC</sequence>
<evidence type="ECO:0000313" key="2">
    <source>
        <dbReference type="EMBL" id="WMT81055.1"/>
    </source>
</evidence>
<dbReference type="InterPro" id="IPR046947">
    <property type="entry name" value="LytR-like"/>
</dbReference>
<dbReference type="PANTHER" id="PTHR37299:SF1">
    <property type="entry name" value="STAGE 0 SPORULATION PROTEIN A HOMOLOG"/>
    <property type="match status" value="1"/>
</dbReference>
<keyword evidence="3" id="KW-1185">Reference proteome</keyword>
<organism evidence="2 3">
    <name type="scientific">Terrisporobacter mayombei</name>
    <dbReference type="NCBI Taxonomy" id="1541"/>
    <lineage>
        <taxon>Bacteria</taxon>
        <taxon>Bacillati</taxon>
        <taxon>Bacillota</taxon>
        <taxon>Clostridia</taxon>
        <taxon>Peptostreptococcales</taxon>
        <taxon>Peptostreptococcaceae</taxon>
        <taxon>Terrisporobacter</taxon>
    </lineage>
</organism>
<evidence type="ECO:0000313" key="3">
    <source>
        <dbReference type="Proteomes" id="UP001235030"/>
    </source>
</evidence>
<dbReference type="Pfam" id="PF04397">
    <property type="entry name" value="LytTR"/>
    <property type="match status" value="1"/>
</dbReference>
<evidence type="ECO:0000259" key="1">
    <source>
        <dbReference type="PROSITE" id="PS50930"/>
    </source>
</evidence>
<reference evidence="2 3" key="1">
    <citation type="submission" date="2022-07" db="EMBL/GenBank/DDBJ databases">
        <title>Genome sequence of Terrisporobacter mayombei DSM6539.</title>
        <authorList>
            <person name="Boeer T."/>
            <person name="Bengelsdorf F.R."/>
            <person name="Daniel R."/>
            <person name="Poehlein A."/>
        </authorList>
    </citation>
    <scope>NUCLEOTIDE SEQUENCE [LARGE SCALE GENOMIC DNA]</scope>
    <source>
        <strain evidence="2 3">DSM 6539</strain>
    </source>
</reference>
<accession>A0ABY9Q1X5</accession>
<name>A0ABY9Q1X5_9FIRM</name>
<dbReference type="PROSITE" id="PS50930">
    <property type="entry name" value="HTH_LYTTR"/>
    <property type="match status" value="1"/>
</dbReference>
<dbReference type="Gene3D" id="2.40.50.1020">
    <property type="entry name" value="LytTr DNA-binding domain"/>
    <property type="match status" value="1"/>
</dbReference>
<dbReference type="EMBL" id="CP101637">
    <property type="protein sequence ID" value="WMT81055.1"/>
    <property type="molecule type" value="Genomic_DNA"/>
</dbReference>